<keyword evidence="2" id="KW-0503">Monooxygenase</keyword>
<gene>
    <name evidence="2" type="ORF">CBF35_07915</name>
</gene>
<accession>A0A429ZP53</accession>
<dbReference type="GeneID" id="98568291"/>
<dbReference type="InterPro" id="IPR011008">
    <property type="entry name" value="Dimeric_a/b-barrel"/>
</dbReference>
<dbReference type="InterPro" id="IPR007138">
    <property type="entry name" value="ABM_dom"/>
</dbReference>
<name>A0A429ZP53_9ENTE</name>
<comment type="caution">
    <text evidence="2">The sequence shown here is derived from an EMBL/GenBank/DDBJ whole genome shotgun (WGS) entry which is preliminary data.</text>
</comment>
<dbReference type="Pfam" id="PF03992">
    <property type="entry name" value="ABM"/>
    <property type="match status" value="1"/>
</dbReference>
<dbReference type="GO" id="GO:0004497">
    <property type="term" value="F:monooxygenase activity"/>
    <property type="evidence" value="ECO:0007669"/>
    <property type="project" value="UniProtKB-KW"/>
</dbReference>
<dbReference type="Gene3D" id="3.30.70.100">
    <property type="match status" value="1"/>
</dbReference>
<keyword evidence="3" id="KW-1185">Reference proteome</keyword>
<keyword evidence="2" id="KW-0560">Oxidoreductase</keyword>
<dbReference type="Proteomes" id="UP000287239">
    <property type="component" value="Unassembled WGS sequence"/>
</dbReference>
<dbReference type="AlphaFoldDB" id="A0A429ZP53"/>
<evidence type="ECO:0000313" key="2">
    <source>
        <dbReference type="EMBL" id="RST95477.1"/>
    </source>
</evidence>
<dbReference type="InterPro" id="IPR050744">
    <property type="entry name" value="AI-2_Isomerase_LsrG"/>
</dbReference>
<sequence length="106" mass="12251">MLKLIAEDFIHPDKVPTVMPLYQELVAKTKGEPLCLACDLFVDQKVPGHFIFIEEWPDEAALDQHVNSEHFQRLVPQIDAYATKPGTFLRMSPFQECQDLYYTKNP</sequence>
<dbReference type="EMBL" id="NGJU01000010">
    <property type="protein sequence ID" value="RST95477.1"/>
    <property type="molecule type" value="Genomic_DNA"/>
</dbReference>
<dbReference type="GO" id="GO:0005829">
    <property type="term" value="C:cytosol"/>
    <property type="evidence" value="ECO:0007669"/>
    <property type="project" value="TreeGrafter"/>
</dbReference>
<dbReference type="PANTHER" id="PTHR33336">
    <property type="entry name" value="QUINOL MONOOXYGENASE YGIN-RELATED"/>
    <property type="match status" value="1"/>
</dbReference>
<protein>
    <submittedName>
        <fullName evidence="2">Antibiotic biosynthesis monooxygenase</fullName>
    </submittedName>
</protein>
<evidence type="ECO:0000313" key="3">
    <source>
        <dbReference type="Proteomes" id="UP000287239"/>
    </source>
</evidence>
<dbReference type="PANTHER" id="PTHR33336:SF3">
    <property type="entry name" value="ABM DOMAIN-CONTAINING PROTEIN"/>
    <property type="match status" value="1"/>
</dbReference>
<organism evidence="2 3">
    <name type="scientific">Vagococcus salmoninarum</name>
    <dbReference type="NCBI Taxonomy" id="2739"/>
    <lineage>
        <taxon>Bacteria</taxon>
        <taxon>Bacillati</taxon>
        <taxon>Bacillota</taxon>
        <taxon>Bacilli</taxon>
        <taxon>Lactobacillales</taxon>
        <taxon>Enterococcaceae</taxon>
        <taxon>Vagococcus</taxon>
    </lineage>
</organism>
<feature type="domain" description="ABM" evidence="1">
    <location>
        <begin position="2"/>
        <end position="91"/>
    </location>
</feature>
<dbReference type="OrthoDB" id="287932at2"/>
<reference evidence="2 3" key="1">
    <citation type="submission" date="2017-05" db="EMBL/GenBank/DDBJ databases">
        <title>Vagococcus spp. assemblies.</title>
        <authorList>
            <person name="Gulvik C.A."/>
        </authorList>
    </citation>
    <scope>NUCLEOTIDE SEQUENCE [LARGE SCALE GENOMIC DNA]</scope>
    <source>
        <strain evidence="2 3">NCFB 2777</strain>
    </source>
</reference>
<evidence type="ECO:0000259" key="1">
    <source>
        <dbReference type="PROSITE" id="PS51725"/>
    </source>
</evidence>
<dbReference type="RefSeq" id="WP_126779847.1">
    <property type="nucleotide sequence ID" value="NZ_NGJU01000010.1"/>
</dbReference>
<dbReference type="SUPFAM" id="SSF54909">
    <property type="entry name" value="Dimeric alpha+beta barrel"/>
    <property type="match status" value="1"/>
</dbReference>
<dbReference type="PROSITE" id="PS51725">
    <property type="entry name" value="ABM"/>
    <property type="match status" value="1"/>
</dbReference>
<proteinExistence type="predicted"/>